<dbReference type="Proteomes" id="UP001148662">
    <property type="component" value="Unassembled WGS sequence"/>
</dbReference>
<sequence length="1216" mass="135706">MVLELDQSVLWSGLMASYDNSRMGNLFDAALLPNYAAVASCAILTAQYAMSSVKRQKLSRTSNDENISSDVRKGYWYRHVKEAGGLSILVHKSVRMAGVLALFTLQVYSAWISGWTTRNMALALTMTYASILATWNVLASATAARSISLHLTVVTFSIWAYYAYRDVWPLMTFTLRPLDEVEGYILWVKVALSTFVGLIEPLFEPHAYIPIDPENPSASPSSEQVASIASLVFYTFVDPIIWLGYRSAHVSIDQLPPLCDYDDVRYTSRDAYHFLDPFSGAKKENPLWSIMKAFRMFYLIQAIVLIAMACCRMASPIGTNRLLSYLESSDGAVVKPWVWIVWLGMGPMATGLCQQLYIFLSLRQFNRAEGIITSLVFDHALRVRFKAEVSNIKVAGSDNADDSKGKTEELKKAGSRTKGKNLVGRINNHVTSDLSSIQSGRGFPLVLFLAPIQVVLSMIFLYKVLGWSSFVGFAVMILLLPVPAWVSKMINRNQKKKMKAMDARVQKVTEMMNALRMIKLFGWERRVGEQVSEPRENELKFIWRRKIFSLGNTIANHVIPIAHMVATYATYTLLMKRELSASVVFSSITAFNQLRGEMARTLNMMTGLIQGYVALRRIFDFLHNTELLDEFESVRTHREREQDASSEHQAQIGCGKAHFTWANEDTSGTDTPSRGVFRLRVEGDLVFKRGSFNLITGPTGSGKTSLLMALLKEMHYIPLGPDSWVNLPRRGGVAYAAQESWIQNDTIKGNILFGAPLDEERYNKGMSLLYGIEIPFCGSWRHSGGQKARVTLARAVYSTAELLLLDDVLAALTHNVALAGPLAEFVVSLGNDGQIASQGSISDVLAKDKELAEELERETQADDTDDVDEDYNVGEDGDGDGDDKAKPKDGKLVIAEEIQLGHVQRKSFMLFVGNLGGKWPWVFWVSYLLGMSLSELFDVLEMWWLGWWARQYAARPASEVSIPYYLGVYSFIVLLVILFNAYSTAIYAFASMRASRAVHFKLISALLGCTFRWLDITPISRVLTRCTQDTQAVDGNLAFLLNALMGLSIGMTARLTAIIFYTPTFIAPALCIAVFGGWLGQMYMKSQLSVKREMSNAKAPVVGVFSGAISGLVSLRAYGAQQAFKTVLIERTNRYIRAARSFWSLNRWVSVRIDALTAIFSASLAFYLVYGTESPNPSTVGFVLAMAGVSRLLFVHIARGSLRRVQYHSAIRFYPL</sequence>
<comment type="caution">
    <text evidence="1">The sequence shown here is derived from an EMBL/GenBank/DDBJ whole genome shotgun (WGS) entry which is preliminary data.</text>
</comment>
<evidence type="ECO:0000313" key="2">
    <source>
        <dbReference type="Proteomes" id="UP001148662"/>
    </source>
</evidence>
<proteinExistence type="predicted"/>
<organism evidence="1 2">
    <name type="scientific">Phlebia brevispora</name>
    <dbReference type="NCBI Taxonomy" id="194682"/>
    <lineage>
        <taxon>Eukaryota</taxon>
        <taxon>Fungi</taxon>
        <taxon>Dikarya</taxon>
        <taxon>Basidiomycota</taxon>
        <taxon>Agaricomycotina</taxon>
        <taxon>Agaricomycetes</taxon>
        <taxon>Polyporales</taxon>
        <taxon>Meruliaceae</taxon>
        <taxon>Phlebia</taxon>
    </lineage>
</organism>
<protein>
    <submittedName>
        <fullName evidence="1">Uncharacterized protein</fullName>
    </submittedName>
</protein>
<dbReference type="EMBL" id="JANHOG010001818">
    <property type="protein sequence ID" value="KAJ3531222.1"/>
    <property type="molecule type" value="Genomic_DNA"/>
</dbReference>
<keyword evidence="2" id="KW-1185">Reference proteome</keyword>
<accession>A0ACC1S3L1</accession>
<evidence type="ECO:0000313" key="1">
    <source>
        <dbReference type="EMBL" id="KAJ3531222.1"/>
    </source>
</evidence>
<name>A0ACC1S3L1_9APHY</name>
<gene>
    <name evidence="1" type="ORF">NM688_g7605</name>
</gene>
<reference evidence="1" key="1">
    <citation type="submission" date="2022-07" db="EMBL/GenBank/DDBJ databases">
        <title>Genome Sequence of Phlebia brevispora.</title>
        <authorList>
            <person name="Buettner E."/>
        </authorList>
    </citation>
    <scope>NUCLEOTIDE SEQUENCE</scope>
    <source>
        <strain evidence="1">MPL23</strain>
    </source>
</reference>